<reference evidence="3 4" key="1">
    <citation type="submission" date="2016-04" db="EMBL/GenBank/DDBJ databases">
        <title>First whole genome shotgun sequence of the bacterium Enteractinococcus sp. strain UASWS1574.</title>
        <authorList>
            <person name="Crovadore J."/>
            <person name="Chablais R."/>
            <person name="Lefort F."/>
        </authorList>
    </citation>
    <scope>NUCLEOTIDE SEQUENCE [LARGE SCALE GENOMIC DNA]</scope>
    <source>
        <strain evidence="3 4">UASWS1574</strain>
    </source>
</reference>
<dbReference type="Pfam" id="PF07811">
    <property type="entry name" value="TadE"/>
    <property type="match status" value="1"/>
</dbReference>
<sequence length="134" mass="13800">MVENNRDRGASAVEFALVAPLLVALLLGILAFGHAFHVQSVLSNAARDAVRVVSLSNASNQTDPQTAARETAINSAQPSVSLTNAHIDITPDACGAAENVTSETATVTITYPLQLLGGIGNITLTGKGTMRCNG</sequence>
<proteinExistence type="predicted"/>
<dbReference type="AlphaFoldDB" id="A0A1B7M2P6"/>
<comment type="caution">
    <text evidence="3">The sequence shown here is derived from an EMBL/GenBank/DDBJ whole genome shotgun (WGS) entry which is preliminary data.</text>
</comment>
<name>A0A1B7M2P6_9MICC</name>
<keyword evidence="1" id="KW-1133">Transmembrane helix</keyword>
<gene>
    <name evidence="3" type="ORF">A6F49_04265</name>
</gene>
<dbReference type="EMBL" id="LXEY01000007">
    <property type="protein sequence ID" value="OAV62877.1"/>
    <property type="molecule type" value="Genomic_DNA"/>
</dbReference>
<feature type="domain" description="TadE-like" evidence="2">
    <location>
        <begin position="9"/>
        <end position="51"/>
    </location>
</feature>
<feature type="transmembrane region" description="Helical" evidence="1">
    <location>
        <begin position="12"/>
        <end position="36"/>
    </location>
</feature>
<keyword evidence="1" id="KW-0812">Transmembrane</keyword>
<keyword evidence="4" id="KW-1185">Reference proteome</keyword>
<accession>A0A1B7M2P6</accession>
<evidence type="ECO:0000256" key="1">
    <source>
        <dbReference type="SAM" id="Phobius"/>
    </source>
</evidence>
<dbReference type="InterPro" id="IPR012495">
    <property type="entry name" value="TadE-like_dom"/>
</dbReference>
<evidence type="ECO:0000313" key="3">
    <source>
        <dbReference type="EMBL" id="OAV62877.1"/>
    </source>
</evidence>
<protein>
    <recommendedName>
        <fullName evidence="2">TadE-like domain-containing protein</fullName>
    </recommendedName>
</protein>
<evidence type="ECO:0000313" key="4">
    <source>
        <dbReference type="Proteomes" id="UP000078292"/>
    </source>
</evidence>
<dbReference type="STRING" id="1837282.A6F49_04265"/>
<dbReference type="RefSeq" id="WP_043056064.1">
    <property type="nucleotide sequence ID" value="NZ_LXEY01000007.1"/>
</dbReference>
<dbReference type="Proteomes" id="UP000078292">
    <property type="component" value="Unassembled WGS sequence"/>
</dbReference>
<dbReference type="OrthoDB" id="5190946at2"/>
<evidence type="ECO:0000259" key="2">
    <source>
        <dbReference type="Pfam" id="PF07811"/>
    </source>
</evidence>
<keyword evidence="1" id="KW-0472">Membrane</keyword>
<organism evidence="3 4">
    <name type="scientific">Enteractinococcus helveticum</name>
    <dbReference type="NCBI Taxonomy" id="1837282"/>
    <lineage>
        <taxon>Bacteria</taxon>
        <taxon>Bacillati</taxon>
        <taxon>Actinomycetota</taxon>
        <taxon>Actinomycetes</taxon>
        <taxon>Micrococcales</taxon>
        <taxon>Micrococcaceae</taxon>
    </lineage>
</organism>